<proteinExistence type="predicted"/>
<evidence type="ECO:0000256" key="1">
    <source>
        <dbReference type="SAM" id="SignalP"/>
    </source>
</evidence>
<dbReference type="GO" id="GO:0008236">
    <property type="term" value="F:serine-type peptidase activity"/>
    <property type="evidence" value="ECO:0007669"/>
    <property type="project" value="InterPro"/>
</dbReference>
<dbReference type="InterPro" id="IPR005151">
    <property type="entry name" value="Tail-specific_protease"/>
</dbReference>
<keyword evidence="1" id="KW-0732">Signal</keyword>
<dbReference type="SUPFAM" id="SSF52096">
    <property type="entry name" value="ClpP/crotonase"/>
    <property type="match status" value="1"/>
</dbReference>
<evidence type="ECO:0000259" key="2">
    <source>
        <dbReference type="Pfam" id="PF03572"/>
    </source>
</evidence>
<dbReference type="Gene3D" id="3.90.226.10">
    <property type="entry name" value="2-enoyl-CoA Hydratase, Chain A, domain 1"/>
    <property type="match status" value="1"/>
</dbReference>
<accession>A0A380ZTD9</accession>
<dbReference type="Pfam" id="PF03572">
    <property type="entry name" value="Peptidase_S41"/>
    <property type="match status" value="1"/>
</dbReference>
<feature type="chain" id="PRO_5016846519" evidence="1">
    <location>
        <begin position="19"/>
        <end position="479"/>
    </location>
</feature>
<dbReference type="AlphaFoldDB" id="A0A380ZTD9"/>
<gene>
    <name evidence="3" type="ORF">NCTC11661_01757</name>
</gene>
<dbReference type="Proteomes" id="UP000255515">
    <property type="component" value="Unassembled WGS sequence"/>
</dbReference>
<reference evidence="3 4" key="1">
    <citation type="submission" date="2018-06" db="EMBL/GenBank/DDBJ databases">
        <authorList>
            <consortium name="Pathogen Informatics"/>
            <person name="Doyle S."/>
        </authorList>
    </citation>
    <scope>NUCLEOTIDE SEQUENCE [LARGE SCALE GENOMIC DNA]</scope>
    <source>
        <strain evidence="3 4">NCTC11661</strain>
    </source>
</reference>
<sequence length="479" mass="55991">MKYKISLLLILFSVFVYSKNVCDCKKIIHFVSKQVEENSASYHHQVISQKKKSDYRKHKKHIENIAKTAFTNRQCLGVLQYYFSFLKDNHQGIFVTNDYYPFTTFSDTVSVKKFIKENVENISLKNNENKGMEGIWHHESGIFNIQIQKTNQKERPFVGVLTQDIRINNQFLGFKGDVKIDIYRNYKGNLQAIFWDFGQKPITYELAFSDQKLKIGNVTFYRNSVSKEKKKKFQLPSKTYFKELNKNTNYFRIHSFDYANKKNIDSIFSVNKEKLTKPNLIIDVRGNEGGSDWSYQLLLPYIMDKKEYEKPIIAASIFLSKDNFKSFYNDRYKYGVDSRKDSLNADKKMEALRKYIGSFEPVKNTSKKTIVSSIYDFPQNVYIIQNKQCASSTEGFILNAKQSKKVKTFGQNTMGALTYGDWREIQIIDFPARIGLTQKRMIFSNDINLEMIGITPDVLLNPENEEQWVDIVLQKSISQ</sequence>
<dbReference type="RefSeq" id="WP_002688327.1">
    <property type="nucleotide sequence ID" value="NZ_UFTJ01000003.1"/>
</dbReference>
<evidence type="ECO:0000313" key="3">
    <source>
        <dbReference type="EMBL" id="SUV52617.1"/>
    </source>
</evidence>
<feature type="signal peptide" evidence="1">
    <location>
        <begin position="1"/>
        <end position="18"/>
    </location>
</feature>
<name>A0A380ZTD9_9FLAO</name>
<dbReference type="GO" id="GO:0006508">
    <property type="term" value="P:proteolysis"/>
    <property type="evidence" value="ECO:0007669"/>
    <property type="project" value="InterPro"/>
</dbReference>
<protein>
    <submittedName>
        <fullName evidence="3">C-terminal processing peptidase</fullName>
    </submittedName>
</protein>
<dbReference type="EMBL" id="UFTJ01000003">
    <property type="protein sequence ID" value="SUV52617.1"/>
    <property type="molecule type" value="Genomic_DNA"/>
</dbReference>
<organism evidence="3 4">
    <name type="scientific">Bergeyella zoohelcum</name>
    <dbReference type="NCBI Taxonomy" id="1015"/>
    <lineage>
        <taxon>Bacteria</taxon>
        <taxon>Pseudomonadati</taxon>
        <taxon>Bacteroidota</taxon>
        <taxon>Flavobacteriia</taxon>
        <taxon>Flavobacteriales</taxon>
        <taxon>Weeksellaceae</taxon>
        <taxon>Bergeyella</taxon>
    </lineage>
</organism>
<feature type="domain" description="Tail specific protease" evidence="2">
    <location>
        <begin position="249"/>
        <end position="458"/>
    </location>
</feature>
<dbReference type="InterPro" id="IPR029045">
    <property type="entry name" value="ClpP/crotonase-like_dom_sf"/>
</dbReference>
<evidence type="ECO:0000313" key="4">
    <source>
        <dbReference type="Proteomes" id="UP000255515"/>
    </source>
</evidence>